<sequence>MSGTVKFNLLGALLGFSLLFLFSLTSNVWQTSVIRGAIGFFSFFLIAFIFRGLWGVIAADATNVRGGDGRSRGNNQHDVEQVNEQSQSQTKETEATAEETSKMIRSLLQEDEESPTNTND</sequence>
<dbReference type="RefSeq" id="WP_135327110.1">
    <property type="nucleotide sequence ID" value="NZ_SRJC01000001.1"/>
</dbReference>
<evidence type="ECO:0000256" key="1">
    <source>
        <dbReference type="SAM" id="MobiDB-lite"/>
    </source>
</evidence>
<comment type="caution">
    <text evidence="3">The sequence shown here is derived from an EMBL/GenBank/DDBJ whole genome shotgun (WGS) entry which is preliminary data.</text>
</comment>
<feature type="compositionally biased region" description="Basic and acidic residues" evidence="1">
    <location>
        <begin position="67"/>
        <end position="80"/>
    </location>
</feature>
<feature type="compositionally biased region" description="Basic and acidic residues" evidence="1">
    <location>
        <begin position="91"/>
        <end position="100"/>
    </location>
</feature>
<name>A0A4Z0H332_9BACI</name>
<feature type="region of interest" description="Disordered" evidence="1">
    <location>
        <begin position="65"/>
        <end position="100"/>
    </location>
</feature>
<dbReference type="EMBL" id="SRJC01000001">
    <property type="protein sequence ID" value="TGB04782.1"/>
    <property type="molecule type" value="Genomic_DNA"/>
</dbReference>
<keyword evidence="2" id="KW-1133">Transmembrane helix</keyword>
<evidence type="ECO:0000313" key="3">
    <source>
        <dbReference type="EMBL" id="TGB04782.1"/>
    </source>
</evidence>
<keyword evidence="2" id="KW-0812">Transmembrane</keyword>
<keyword evidence="2" id="KW-0472">Membrane</keyword>
<protein>
    <submittedName>
        <fullName evidence="3">Uncharacterized protein</fullName>
    </submittedName>
</protein>
<dbReference type="Proteomes" id="UP000297982">
    <property type="component" value="Unassembled WGS sequence"/>
</dbReference>
<accession>A0A4Z0H332</accession>
<keyword evidence="4" id="KW-1185">Reference proteome</keyword>
<organism evidence="3 4">
    <name type="scientific">Halobacillus salinus</name>
    <dbReference type="NCBI Taxonomy" id="192814"/>
    <lineage>
        <taxon>Bacteria</taxon>
        <taxon>Bacillati</taxon>
        <taxon>Bacillota</taxon>
        <taxon>Bacilli</taxon>
        <taxon>Bacillales</taxon>
        <taxon>Bacillaceae</taxon>
        <taxon>Halobacillus</taxon>
    </lineage>
</organism>
<reference evidence="3 4" key="1">
    <citation type="journal article" date="2003" name="Int. J. Syst. Evol. Microbiol.">
        <title>Halobacillus salinus sp. nov., isolated from a salt lake on the coast of the East Sea in Korea.</title>
        <authorList>
            <person name="Yoon J.H."/>
            <person name="Kang K.H."/>
            <person name="Park Y.H."/>
        </authorList>
    </citation>
    <scope>NUCLEOTIDE SEQUENCE [LARGE SCALE GENOMIC DNA]</scope>
    <source>
        <strain evidence="3 4">HSL-3</strain>
    </source>
</reference>
<evidence type="ECO:0000256" key="2">
    <source>
        <dbReference type="SAM" id="Phobius"/>
    </source>
</evidence>
<gene>
    <name evidence="3" type="ORF">E4663_07265</name>
</gene>
<proteinExistence type="predicted"/>
<dbReference type="STRING" id="192814.GCA_900166575_01810"/>
<feature type="transmembrane region" description="Helical" evidence="2">
    <location>
        <begin position="40"/>
        <end position="62"/>
    </location>
</feature>
<evidence type="ECO:0000313" key="4">
    <source>
        <dbReference type="Proteomes" id="UP000297982"/>
    </source>
</evidence>
<dbReference type="AlphaFoldDB" id="A0A4Z0H332"/>